<dbReference type="GO" id="GO:0005829">
    <property type="term" value="C:cytosol"/>
    <property type="evidence" value="ECO:0007669"/>
    <property type="project" value="TreeGrafter"/>
</dbReference>
<dbReference type="Proteomes" id="UP000694568">
    <property type="component" value="Unplaced"/>
</dbReference>
<evidence type="ECO:0000256" key="1">
    <source>
        <dbReference type="ARBA" id="ARBA00009403"/>
    </source>
</evidence>
<reference evidence="4" key="1">
    <citation type="submission" date="2025-08" db="UniProtKB">
        <authorList>
            <consortium name="Ensembl"/>
        </authorList>
    </citation>
    <scope>IDENTIFICATION</scope>
</reference>
<dbReference type="GO" id="GO:0004869">
    <property type="term" value="F:cysteine-type endopeptidase inhibitor activity"/>
    <property type="evidence" value="ECO:0007669"/>
    <property type="project" value="UniProtKB-KW"/>
</dbReference>
<protein>
    <submittedName>
        <fullName evidence="4">Uncharacterized protein</fullName>
    </submittedName>
</protein>
<comment type="similarity">
    <text evidence="1">Belongs to the cystatin family.</text>
</comment>
<reference evidence="4" key="2">
    <citation type="submission" date="2025-09" db="UniProtKB">
        <authorList>
            <consortium name="Ensembl"/>
        </authorList>
    </citation>
    <scope>IDENTIFICATION</scope>
</reference>
<evidence type="ECO:0000256" key="3">
    <source>
        <dbReference type="ARBA" id="ARBA00022704"/>
    </source>
</evidence>
<proteinExistence type="inferred from homology"/>
<dbReference type="Gene3D" id="3.10.450.10">
    <property type="match status" value="1"/>
</dbReference>
<dbReference type="Ensembl" id="ENSSLUT00000052730.1">
    <property type="protein sequence ID" value="ENSSLUP00000051221.1"/>
    <property type="gene ID" value="ENSSLUG00000022271.1"/>
</dbReference>
<evidence type="ECO:0000256" key="2">
    <source>
        <dbReference type="ARBA" id="ARBA00022690"/>
    </source>
</evidence>
<dbReference type="InterPro" id="IPR001713">
    <property type="entry name" value="Prot_inh_stefin"/>
</dbReference>
<organism evidence="4 5">
    <name type="scientific">Sander lucioperca</name>
    <name type="common">Pike-perch</name>
    <name type="synonym">Perca lucioperca</name>
    <dbReference type="NCBI Taxonomy" id="283035"/>
    <lineage>
        <taxon>Eukaryota</taxon>
        <taxon>Metazoa</taxon>
        <taxon>Chordata</taxon>
        <taxon>Craniata</taxon>
        <taxon>Vertebrata</taxon>
        <taxon>Euteleostomi</taxon>
        <taxon>Actinopterygii</taxon>
        <taxon>Neopterygii</taxon>
        <taxon>Teleostei</taxon>
        <taxon>Neoteleostei</taxon>
        <taxon>Acanthomorphata</taxon>
        <taxon>Eupercaria</taxon>
        <taxon>Perciformes</taxon>
        <taxon>Percoidei</taxon>
        <taxon>Percidae</taxon>
        <taxon>Luciopercinae</taxon>
        <taxon>Sander</taxon>
    </lineage>
</organism>
<evidence type="ECO:0000313" key="5">
    <source>
        <dbReference type="Proteomes" id="UP000694568"/>
    </source>
</evidence>
<dbReference type="AlphaFoldDB" id="A0A8D0A6G3"/>
<dbReference type="GeneTree" id="ENSGT01030000235167"/>
<evidence type="ECO:0000313" key="4">
    <source>
        <dbReference type="Ensembl" id="ENSSLUP00000051221.1"/>
    </source>
</evidence>
<dbReference type="PANTHER" id="PTHR11414:SF21">
    <property type="entry name" value="CYSTATIN 14A, TANDEM DUPLICATE 1-RELATED"/>
    <property type="match status" value="1"/>
</dbReference>
<dbReference type="PANTHER" id="PTHR11414">
    <property type="entry name" value="CYSTATIN FAMILY MEMBER"/>
    <property type="match status" value="1"/>
</dbReference>
<keyword evidence="3" id="KW-0789">Thiol protease inhibitor</keyword>
<accession>A0A8D0A6G3</accession>
<sequence>MAGLEKWSETMDATETTQKMIWIYIIFCFMHTQVKPLVEKETGHNYGEYTALKYRSESVFQSFLFLLQVLVGGDDCIHLMVWIALCQPPELKGVEQHKTREDPLHIFRN</sequence>
<name>A0A8D0A6G3_SANLU</name>
<keyword evidence="2" id="KW-0646">Protease inhibitor</keyword>
<keyword evidence="5" id="KW-1185">Reference proteome</keyword>